<evidence type="ECO:0008006" key="7">
    <source>
        <dbReference type="Google" id="ProtNLM"/>
    </source>
</evidence>
<dbReference type="PANTHER" id="PTHR26379:SF289">
    <property type="entry name" value="BTB DOMAIN-CONTAINING PROTEIN"/>
    <property type="match status" value="1"/>
</dbReference>
<dbReference type="Pfam" id="PF24570">
    <property type="entry name" value="BACK_BPM_SPOP"/>
    <property type="match status" value="1"/>
</dbReference>
<evidence type="ECO:0000256" key="2">
    <source>
        <dbReference type="ARBA" id="ARBA00010846"/>
    </source>
</evidence>
<dbReference type="EnsemblPlants" id="TuG1812G0600003044.01.T01">
    <property type="protein sequence ID" value="TuG1812G0600003044.01.T01"/>
    <property type="gene ID" value="TuG1812G0600003044.01"/>
</dbReference>
<reference evidence="6" key="1">
    <citation type="journal article" date="2013" name="Nature">
        <title>Draft genome of the wheat A-genome progenitor Triticum urartu.</title>
        <authorList>
            <person name="Ling H.Q."/>
            <person name="Zhao S."/>
            <person name="Liu D."/>
            <person name="Wang J."/>
            <person name="Sun H."/>
            <person name="Zhang C."/>
            <person name="Fan H."/>
            <person name="Li D."/>
            <person name="Dong L."/>
            <person name="Tao Y."/>
            <person name="Gao C."/>
            <person name="Wu H."/>
            <person name="Li Y."/>
            <person name="Cui Y."/>
            <person name="Guo X."/>
            <person name="Zheng S."/>
            <person name="Wang B."/>
            <person name="Yu K."/>
            <person name="Liang Q."/>
            <person name="Yang W."/>
            <person name="Lou X."/>
            <person name="Chen J."/>
            <person name="Feng M."/>
            <person name="Jian J."/>
            <person name="Zhang X."/>
            <person name="Luo G."/>
            <person name="Jiang Y."/>
            <person name="Liu J."/>
            <person name="Wang Z."/>
            <person name="Sha Y."/>
            <person name="Zhang B."/>
            <person name="Wu H."/>
            <person name="Tang D."/>
            <person name="Shen Q."/>
            <person name="Xue P."/>
            <person name="Zou S."/>
            <person name="Wang X."/>
            <person name="Liu X."/>
            <person name="Wang F."/>
            <person name="Yang Y."/>
            <person name="An X."/>
            <person name="Dong Z."/>
            <person name="Zhang K."/>
            <person name="Zhang X."/>
            <person name="Luo M.C."/>
            <person name="Dvorak J."/>
            <person name="Tong Y."/>
            <person name="Wang J."/>
            <person name="Yang H."/>
            <person name="Li Z."/>
            <person name="Wang D."/>
            <person name="Zhang A."/>
            <person name="Wang J."/>
        </authorList>
    </citation>
    <scope>NUCLEOTIDE SEQUENCE</scope>
    <source>
        <strain evidence="6">cv. G1812</strain>
    </source>
</reference>
<dbReference type="Gene3D" id="3.30.710.10">
    <property type="entry name" value="Potassium Channel Kv1.1, Chain A"/>
    <property type="match status" value="1"/>
</dbReference>
<dbReference type="Gramene" id="TuG1812G0600003044.01.T01">
    <property type="protein sequence ID" value="TuG1812G0600003044.01.T01"/>
    <property type="gene ID" value="TuG1812G0600003044.01"/>
</dbReference>
<comment type="pathway">
    <text evidence="1">Protein modification; protein ubiquitination.</text>
</comment>
<sequence>MWSPVFEADLFGSMGDGTRRTITIEDMQPAIFSALLHFIYMDSLPSIGTSDGDDGEEMVKHLVMTKNRYAMKRIKVICESILCKNLNVRNVTTPSIPYDHYHCNHLKNACLEFLTSPDRIADVVASEGYAHIKRSFPAIIADVFERATEPRKI</sequence>
<dbReference type="SUPFAM" id="SSF54695">
    <property type="entry name" value="POZ domain"/>
    <property type="match status" value="1"/>
</dbReference>
<reference evidence="5" key="3">
    <citation type="submission" date="2022-06" db="UniProtKB">
        <authorList>
            <consortium name="EnsemblPlants"/>
        </authorList>
    </citation>
    <scope>IDENTIFICATION</scope>
</reference>
<feature type="domain" description="BTB" evidence="3">
    <location>
        <begin position="2"/>
        <end position="85"/>
    </location>
</feature>
<evidence type="ECO:0000259" key="4">
    <source>
        <dbReference type="Pfam" id="PF24570"/>
    </source>
</evidence>
<dbReference type="GO" id="GO:0016567">
    <property type="term" value="P:protein ubiquitination"/>
    <property type="evidence" value="ECO:0007669"/>
    <property type="project" value="InterPro"/>
</dbReference>
<dbReference type="PANTHER" id="PTHR26379">
    <property type="entry name" value="BTB/POZ AND MATH DOMAIN-CONTAINING PROTEIN 1"/>
    <property type="match status" value="1"/>
</dbReference>
<keyword evidence="6" id="KW-1185">Reference proteome</keyword>
<dbReference type="InterPro" id="IPR000210">
    <property type="entry name" value="BTB/POZ_dom"/>
</dbReference>
<protein>
    <recommendedName>
        <fullName evidence="7">BTB domain-containing protein</fullName>
    </recommendedName>
</protein>
<dbReference type="InterPro" id="IPR011333">
    <property type="entry name" value="SKP1/BTB/POZ_sf"/>
</dbReference>
<evidence type="ECO:0000259" key="3">
    <source>
        <dbReference type="Pfam" id="PF00651"/>
    </source>
</evidence>
<organism evidence="5 6">
    <name type="scientific">Triticum urartu</name>
    <name type="common">Red wild einkorn</name>
    <name type="synonym">Crithodium urartu</name>
    <dbReference type="NCBI Taxonomy" id="4572"/>
    <lineage>
        <taxon>Eukaryota</taxon>
        <taxon>Viridiplantae</taxon>
        <taxon>Streptophyta</taxon>
        <taxon>Embryophyta</taxon>
        <taxon>Tracheophyta</taxon>
        <taxon>Spermatophyta</taxon>
        <taxon>Magnoliopsida</taxon>
        <taxon>Liliopsida</taxon>
        <taxon>Poales</taxon>
        <taxon>Poaceae</taxon>
        <taxon>BOP clade</taxon>
        <taxon>Pooideae</taxon>
        <taxon>Triticodae</taxon>
        <taxon>Triticeae</taxon>
        <taxon>Triticinae</taxon>
        <taxon>Triticum</taxon>
    </lineage>
</organism>
<dbReference type="InterPro" id="IPR045005">
    <property type="entry name" value="BPM1-6"/>
</dbReference>
<dbReference type="Proteomes" id="UP000015106">
    <property type="component" value="Chromosome 6"/>
</dbReference>
<evidence type="ECO:0000313" key="5">
    <source>
        <dbReference type="EnsemblPlants" id="TuG1812G0600003044.01.T01"/>
    </source>
</evidence>
<comment type="similarity">
    <text evidence="2">Belongs to the Tdpoz family.</text>
</comment>
<dbReference type="InterPro" id="IPR056423">
    <property type="entry name" value="BACK_BPM_SPOP"/>
</dbReference>
<name>A0A8R7UW12_TRIUA</name>
<evidence type="ECO:0000313" key="6">
    <source>
        <dbReference type="Proteomes" id="UP000015106"/>
    </source>
</evidence>
<dbReference type="Gene3D" id="1.25.40.420">
    <property type="match status" value="1"/>
</dbReference>
<accession>A0A8R7UW12</accession>
<feature type="domain" description="BPM/SPOP BACK" evidence="4">
    <location>
        <begin position="99"/>
        <end position="144"/>
    </location>
</feature>
<reference evidence="5" key="2">
    <citation type="submission" date="2018-03" db="EMBL/GenBank/DDBJ databases">
        <title>The Triticum urartu genome reveals the dynamic nature of wheat genome evolution.</title>
        <authorList>
            <person name="Ling H."/>
            <person name="Ma B."/>
            <person name="Shi X."/>
            <person name="Liu H."/>
            <person name="Dong L."/>
            <person name="Sun H."/>
            <person name="Cao Y."/>
            <person name="Gao Q."/>
            <person name="Zheng S."/>
            <person name="Li Y."/>
            <person name="Yu Y."/>
            <person name="Du H."/>
            <person name="Qi M."/>
            <person name="Li Y."/>
            <person name="Yu H."/>
            <person name="Cui Y."/>
            <person name="Wang N."/>
            <person name="Chen C."/>
            <person name="Wu H."/>
            <person name="Zhao Y."/>
            <person name="Zhang J."/>
            <person name="Li Y."/>
            <person name="Zhou W."/>
            <person name="Zhang B."/>
            <person name="Hu W."/>
            <person name="Eijk M."/>
            <person name="Tang J."/>
            <person name="Witsenboer H."/>
            <person name="Zhao S."/>
            <person name="Li Z."/>
            <person name="Zhang A."/>
            <person name="Wang D."/>
            <person name="Liang C."/>
        </authorList>
    </citation>
    <scope>NUCLEOTIDE SEQUENCE [LARGE SCALE GENOMIC DNA]</scope>
    <source>
        <strain evidence="5">cv. G1812</strain>
    </source>
</reference>
<evidence type="ECO:0000256" key="1">
    <source>
        <dbReference type="ARBA" id="ARBA00004906"/>
    </source>
</evidence>
<dbReference type="AlphaFoldDB" id="A0A8R7UW12"/>
<proteinExistence type="inferred from homology"/>
<dbReference type="Pfam" id="PF00651">
    <property type="entry name" value="BTB"/>
    <property type="match status" value="1"/>
</dbReference>